<keyword evidence="1" id="KW-0812">Transmembrane</keyword>
<protein>
    <submittedName>
        <fullName evidence="3">CPBP family intramembrane metalloprotease</fullName>
        <ecNumber evidence="3">3.4.-.-</ecNumber>
    </submittedName>
</protein>
<feature type="domain" description="CAAX prenyl protease 2/Lysostaphin resistance protein A-like" evidence="2">
    <location>
        <begin position="79"/>
        <end position="164"/>
    </location>
</feature>
<evidence type="ECO:0000256" key="1">
    <source>
        <dbReference type="SAM" id="Phobius"/>
    </source>
</evidence>
<keyword evidence="3" id="KW-0378">Hydrolase</keyword>
<dbReference type="EMBL" id="JAUFRC010000001">
    <property type="protein sequence ID" value="MDN3710905.1"/>
    <property type="molecule type" value="Genomic_DNA"/>
</dbReference>
<dbReference type="GO" id="GO:0008237">
    <property type="term" value="F:metallopeptidase activity"/>
    <property type="evidence" value="ECO:0007669"/>
    <property type="project" value="UniProtKB-KW"/>
</dbReference>
<sequence>MPGRLLFPALAVFSLAGLLLLWWTGGFDWRSLIRGWGRVRWHLVLLFGLSVGLIGWAVMELSFPDYRLNTSPQRLWFLTRIWMLYPLLSALPQELIFRTLFFHRYGALFASRGQAILANAAIFSFAHLMYWSSIVTVMTFAGGLIFAHAYLRRGFSSAWLLHAIAGNMLFSVGMGAYFYSGNVVRPF</sequence>
<feature type="transmembrane region" description="Helical" evidence="1">
    <location>
        <begin position="129"/>
        <end position="151"/>
    </location>
</feature>
<keyword evidence="1" id="KW-0472">Membrane</keyword>
<comment type="caution">
    <text evidence="3">The sequence shown here is derived from an EMBL/GenBank/DDBJ whole genome shotgun (WGS) entry which is preliminary data.</text>
</comment>
<dbReference type="RefSeq" id="WP_377688551.1">
    <property type="nucleotide sequence ID" value="NZ_JBHMDZ010000049.1"/>
</dbReference>
<organism evidence="3 4">
    <name type="scientific">Paracoccus cavernae</name>
    <dbReference type="NCBI Taxonomy" id="1571207"/>
    <lineage>
        <taxon>Bacteria</taxon>
        <taxon>Pseudomonadati</taxon>
        <taxon>Pseudomonadota</taxon>
        <taxon>Alphaproteobacteria</taxon>
        <taxon>Rhodobacterales</taxon>
        <taxon>Paracoccaceae</taxon>
        <taxon>Paracoccus</taxon>
    </lineage>
</organism>
<reference evidence="4" key="1">
    <citation type="journal article" date="2019" name="Int. J. Syst. Evol. Microbiol.">
        <title>The Global Catalogue of Microorganisms (GCM) 10K type strain sequencing project: providing services to taxonomists for standard genome sequencing and annotation.</title>
        <authorList>
            <consortium name="The Broad Institute Genomics Platform"/>
            <consortium name="The Broad Institute Genome Sequencing Center for Infectious Disease"/>
            <person name="Wu L."/>
            <person name="Ma J."/>
        </authorList>
    </citation>
    <scope>NUCLEOTIDE SEQUENCE [LARGE SCALE GENOMIC DNA]</scope>
    <source>
        <strain evidence="4">CECT 8482</strain>
    </source>
</reference>
<evidence type="ECO:0000259" key="2">
    <source>
        <dbReference type="Pfam" id="PF02517"/>
    </source>
</evidence>
<keyword evidence="4" id="KW-1185">Reference proteome</keyword>
<evidence type="ECO:0000313" key="3">
    <source>
        <dbReference type="EMBL" id="MDN3710905.1"/>
    </source>
</evidence>
<keyword evidence="3" id="KW-0482">Metalloprotease</keyword>
<feature type="transmembrane region" description="Helical" evidence="1">
    <location>
        <begin position="6"/>
        <end position="23"/>
    </location>
</feature>
<dbReference type="Pfam" id="PF02517">
    <property type="entry name" value="Rce1-like"/>
    <property type="match status" value="1"/>
</dbReference>
<gene>
    <name evidence="3" type="ORF">QWZ10_02065</name>
</gene>
<keyword evidence="3" id="KW-0645">Protease</keyword>
<dbReference type="EC" id="3.4.-.-" evidence="3"/>
<feature type="transmembrane region" description="Helical" evidence="1">
    <location>
        <begin position="43"/>
        <end position="63"/>
    </location>
</feature>
<name>A0ABT8D658_9RHOB</name>
<accession>A0ABT8D658</accession>
<keyword evidence="1" id="KW-1133">Transmembrane helix</keyword>
<feature type="transmembrane region" description="Helical" evidence="1">
    <location>
        <begin position="75"/>
        <end position="93"/>
    </location>
</feature>
<dbReference type="InterPro" id="IPR003675">
    <property type="entry name" value="Rce1/LyrA-like_dom"/>
</dbReference>
<evidence type="ECO:0000313" key="4">
    <source>
        <dbReference type="Proteomes" id="UP001243846"/>
    </source>
</evidence>
<dbReference type="Proteomes" id="UP001243846">
    <property type="component" value="Unassembled WGS sequence"/>
</dbReference>
<proteinExistence type="predicted"/>
<feature type="transmembrane region" description="Helical" evidence="1">
    <location>
        <begin position="158"/>
        <end position="179"/>
    </location>
</feature>